<dbReference type="Pfam" id="PF12298">
    <property type="entry name" value="Bot1p"/>
    <property type="match status" value="1"/>
</dbReference>
<dbReference type="PANTHER" id="PTHR28158">
    <property type="entry name" value="37S RIBOSOMAL PROTEIN S35, MITOCHONDRIAL"/>
    <property type="match status" value="1"/>
</dbReference>
<name>A0A9N9DAS6_9GLOM</name>
<dbReference type="InterPro" id="IPR021036">
    <property type="entry name" value="Ribosomal_mS45"/>
</dbReference>
<protein>
    <submittedName>
        <fullName evidence="1">1804_t:CDS:1</fullName>
    </submittedName>
</protein>
<sequence>MNSLKRKVKHPYFRAFLAGEGKRFEKPLLGQTNYIQPHCPFPMNPQYKPQPPLTDSAREEIWKKFIETGQSVRELGTFYGISIKRVEAILKLKKLEKDMIQQGVPIQKNFALNMEKMMGARSHRQEPLTDMLPKVGKPKFCLVDEGDKFTPEDAAKLLNRQPIASLQEQELRKELIKPFTLEGKTQQQLQTTTVIRKDPEITNIRFKFRFKNIGEDKDITIRDRDGTLLKVNKLSS</sequence>
<evidence type="ECO:0000313" key="1">
    <source>
        <dbReference type="EMBL" id="CAG8631471.1"/>
    </source>
</evidence>
<dbReference type="GO" id="GO:0005763">
    <property type="term" value="C:mitochondrial small ribosomal subunit"/>
    <property type="evidence" value="ECO:0007669"/>
    <property type="project" value="TreeGrafter"/>
</dbReference>
<dbReference type="GO" id="GO:0032543">
    <property type="term" value="P:mitochondrial translation"/>
    <property type="evidence" value="ECO:0007669"/>
    <property type="project" value="TreeGrafter"/>
</dbReference>
<dbReference type="Proteomes" id="UP000789405">
    <property type="component" value="Unassembled WGS sequence"/>
</dbReference>
<reference evidence="1" key="1">
    <citation type="submission" date="2021-06" db="EMBL/GenBank/DDBJ databases">
        <authorList>
            <person name="Kallberg Y."/>
            <person name="Tangrot J."/>
            <person name="Rosling A."/>
        </authorList>
    </citation>
    <scope>NUCLEOTIDE SEQUENCE</scope>
    <source>
        <strain evidence="1">MA453B</strain>
    </source>
</reference>
<dbReference type="AlphaFoldDB" id="A0A9N9DAS6"/>
<keyword evidence="2" id="KW-1185">Reference proteome</keyword>
<dbReference type="OrthoDB" id="10052321at2759"/>
<dbReference type="EMBL" id="CAJVPY010004931">
    <property type="protein sequence ID" value="CAG8631471.1"/>
    <property type="molecule type" value="Genomic_DNA"/>
</dbReference>
<dbReference type="GO" id="GO:0003735">
    <property type="term" value="F:structural constituent of ribosome"/>
    <property type="evidence" value="ECO:0007669"/>
    <property type="project" value="TreeGrafter"/>
</dbReference>
<evidence type="ECO:0000313" key="2">
    <source>
        <dbReference type="Proteomes" id="UP000789405"/>
    </source>
</evidence>
<comment type="caution">
    <text evidence="1">The sequence shown here is derived from an EMBL/GenBank/DDBJ whole genome shotgun (WGS) entry which is preliminary data.</text>
</comment>
<gene>
    <name evidence="1" type="ORF">DERYTH_LOCUS9168</name>
</gene>
<accession>A0A9N9DAS6</accession>
<proteinExistence type="predicted"/>
<organism evidence="1 2">
    <name type="scientific">Dentiscutata erythropus</name>
    <dbReference type="NCBI Taxonomy" id="1348616"/>
    <lineage>
        <taxon>Eukaryota</taxon>
        <taxon>Fungi</taxon>
        <taxon>Fungi incertae sedis</taxon>
        <taxon>Mucoromycota</taxon>
        <taxon>Glomeromycotina</taxon>
        <taxon>Glomeromycetes</taxon>
        <taxon>Diversisporales</taxon>
        <taxon>Gigasporaceae</taxon>
        <taxon>Dentiscutata</taxon>
    </lineage>
</organism>
<dbReference type="PANTHER" id="PTHR28158:SF1">
    <property type="entry name" value="SMALL RIBOSOMAL SUBUNIT PROTEIN MS45"/>
    <property type="match status" value="1"/>
</dbReference>